<accession>A0ACB9NFE7</accession>
<evidence type="ECO:0000313" key="2">
    <source>
        <dbReference type="Proteomes" id="UP000828941"/>
    </source>
</evidence>
<reference evidence="1 2" key="1">
    <citation type="journal article" date="2022" name="DNA Res.">
        <title>Chromosomal-level genome assembly of the orchid tree Bauhinia variegata (Leguminosae; Cercidoideae) supports the allotetraploid origin hypothesis of Bauhinia.</title>
        <authorList>
            <person name="Zhong Y."/>
            <person name="Chen Y."/>
            <person name="Zheng D."/>
            <person name="Pang J."/>
            <person name="Liu Y."/>
            <person name="Luo S."/>
            <person name="Meng S."/>
            <person name="Qian L."/>
            <person name="Wei D."/>
            <person name="Dai S."/>
            <person name="Zhou R."/>
        </authorList>
    </citation>
    <scope>NUCLEOTIDE SEQUENCE [LARGE SCALE GENOMIC DNA]</scope>
    <source>
        <strain evidence="1">BV-YZ2020</strain>
    </source>
</reference>
<proteinExistence type="predicted"/>
<dbReference type="EMBL" id="CM039431">
    <property type="protein sequence ID" value="KAI4335140.1"/>
    <property type="molecule type" value="Genomic_DNA"/>
</dbReference>
<gene>
    <name evidence="1" type="ORF">L6164_013813</name>
</gene>
<comment type="caution">
    <text evidence="1">The sequence shown here is derived from an EMBL/GenBank/DDBJ whole genome shotgun (WGS) entry which is preliminary data.</text>
</comment>
<dbReference type="Proteomes" id="UP000828941">
    <property type="component" value="Chromosome 6"/>
</dbReference>
<evidence type="ECO:0000313" key="1">
    <source>
        <dbReference type="EMBL" id="KAI4335140.1"/>
    </source>
</evidence>
<name>A0ACB9NFE7_BAUVA</name>
<protein>
    <submittedName>
        <fullName evidence="1">Uncharacterized protein</fullName>
    </submittedName>
</protein>
<organism evidence="1 2">
    <name type="scientific">Bauhinia variegata</name>
    <name type="common">Purple orchid tree</name>
    <name type="synonym">Phanera variegata</name>
    <dbReference type="NCBI Taxonomy" id="167791"/>
    <lineage>
        <taxon>Eukaryota</taxon>
        <taxon>Viridiplantae</taxon>
        <taxon>Streptophyta</taxon>
        <taxon>Embryophyta</taxon>
        <taxon>Tracheophyta</taxon>
        <taxon>Spermatophyta</taxon>
        <taxon>Magnoliopsida</taxon>
        <taxon>eudicotyledons</taxon>
        <taxon>Gunneridae</taxon>
        <taxon>Pentapetalae</taxon>
        <taxon>rosids</taxon>
        <taxon>fabids</taxon>
        <taxon>Fabales</taxon>
        <taxon>Fabaceae</taxon>
        <taxon>Cercidoideae</taxon>
        <taxon>Cercideae</taxon>
        <taxon>Bauhiniinae</taxon>
        <taxon>Bauhinia</taxon>
    </lineage>
</organism>
<keyword evidence="2" id="KW-1185">Reference proteome</keyword>
<sequence length="506" mass="56175">MVPRQLLCLMFAVPVFILSLGLAKGVVGFACNWGRVSSHPLDANIVVNLLKDNGFDKAKLFDADARALKALANSKIQVMVGIPNDDLKPFVNNTKAAEDWVAKNVTAYIKDGVDIRYIAISNEAFLKDYKDKYIYSVLPALQSFRSALKNAELDKQVKLTVPLNADIYESYTGVPSGGDFRWNVKSTVLPVIKFLNDNNYPLAINIYPFLSLYYDPNFPREYAFFNDSDPKTYVYDGNLTYTNAFDGNLDTLDAALKKNGYGSLSIIVGEVGWPTDGNETANFANAQRFYQGMVHRINQNKGTPKRPDAMPDVYMFGLLDEDAKSTLPGNFEPHWGIFNYDGTIKYQLDLGDGKKLVPAKGVEYMKKQWCVLSPNADIYDPKMKENWNIACGASTGCTSVANGSSCAWLDDRTKASYAFNAFYQVTNQAKDGCKFNGLTVITDQDPSPRNGSCKFNLQLSDSIDRAAVSPNFGPVRGPKSWAATMIQPNIMIMVILGFIYVILSFM</sequence>